<keyword evidence="1" id="KW-0472">Membrane</keyword>
<keyword evidence="1" id="KW-1133">Transmembrane helix</keyword>
<dbReference type="AlphaFoldDB" id="A0AA87BYV9"/>
<comment type="caution">
    <text evidence="2">The sequence shown here is derived from an EMBL/GenBank/DDBJ whole genome shotgun (WGS) entry which is preliminary data.</text>
</comment>
<dbReference type="Proteomes" id="UP000041625">
    <property type="component" value="Unassembled WGS sequence"/>
</dbReference>
<sequence>MPFDLTINSLPSLMNIQASLSIILCMSLDLISVLVLVIIESGRAISHDQTKPGYVTRWSEYTLLNRIGNIIAKTKNDSVRDNAHQLSLAMFTNCSLAAARE</sequence>
<protein>
    <submittedName>
        <fullName evidence="2">Uncharacterized protein</fullName>
    </submittedName>
</protein>
<gene>
    <name evidence="2" type="ORF">VCR31J2_1270208</name>
</gene>
<name>A0AA87BYV9_9VIBR</name>
<keyword evidence="1" id="KW-0812">Transmembrane</keyword>
<dbReference type="EMBL" id="CCKJ01000032">
    <property type="protein sequence ID" value="CDT56985.1"/>
    <property type="molecule type" value="Genomic_DNA"/>
</dbReference>
<feature type="transmembrane region" description="Helical" evidence="1">
    <location>
        <begin position="20"/>
        <end position="39"/>
    </location>
</feature>
<accession>A0AA87BYV9</accession>
<evidence type="ECO:0000256" key="1">
    <source>
        <dbReference type="SAM" id="Phobius"/>
    </source>
</evidence>
<reference evidence="2 3" key="1">
    <citation type="submission" date="2014-06" db="EMBL/GenBank/DDBJ databases">
        <authorList>
            <person name="Le Roux F."/>
        </authorList>
    </citation>
    <scope>NUCLEOTIDE SEQUENCE [LARGE SCALE GENOMIC DNA]</scope>
    <source>
        <strain evidence="2 3">J2-31</strain>
    </source>
</reference>
<evidence type="ECO:0000313" key="2">
    <source>
        <dbReference type="EMBL" id="CDT56985.1"/>
    </source>
</evidence>
<organism evidence="2 3">
    <name type="scientific">Vibrio coralliirubri</name>
    <dbReference type="NCBI Taxonomy" id="1516159"/>
    <lineage>
        <taxon>Bacteria</taxon>
        <taxon>Pseudomonadati</taxon>
        <taxon>Pseudomonadota</taxon>
        <taxon>Gammaproteobacteria</taxon>
        <taxon>Vibrionales</taxon>
        <taxon>Vibrionaceae</taxon>
        <taxon>Vibrio</taxon>
    </lineage>
</organism>
<proteinExistence type="predicted"/>
<evidence type="ECO:0000313" key="3">
    <source>
        <dbReference type="Proteomes" id="UP000041625"/>
    </source>
</evidence>
<keyword evidence="3" id="KW-1185">Reference proteome</keyword>